<keyword evidence="3" id="KW-1185">Reference proteome</keyword>
<reference evidence="2 3" key="1">
    <citation type="submission" date="2021-05" db="EMBL/GenBank/DDBJ databases">
        <title>Genome Assembly of Synthetic Allotetraploid Brassica napus Reveals Homoeologous Exchanges between Subgenomes.</title>
        <authorList>
            <person name="Davis J.T."/>
        </authorList>
    </citation>
    <scope>NUCLEOTIDE SEQUENCE [LARGE SCALE GENOMIC DNA]</scope>
    <source>
        <strain evidence="3">cv. Da-Ae</strain>
        <tissue evidence="2">Seedling</tissue>
    </source>
</reference>
<dbReference type="EMBL" id="JAGKQM010000002">
    <property type="protein sequence ID" value="KAH0939252.1"/>
    <property type="molecule type" value="Genomic_DNA"/>
</dbReference>
<comment type="caution">
    <text evidence="2">The sequence shown here is derived from an EMBL/GenBank/DDBJ whole genome shotgun (WGS) entry which is preliminary data.</text>
</comment>
<evidence type="ECO:0000313" key="2">
    <source>
        <dbReference type="EMBL" id="KAH0939252.1"/>
    </source>
</evidence>
<protein>
    <recommendedName>
        <fullName evidence="4">Secreted protein</fullName>
    </recommendedName>
</protein>
<keyword evidence="1" id="KW-0732">Signal</keyword>
<feature type="signal peptide" evidence="1">
    <location>
        <begin position="1"/>
        <end position="18"/>
    </location>
</feature>
<proteinExistence type="predicted"/>
<organism evidence="2 3">
    <name type="scientific">Brassica napus</name>
    <name type="common">Rape</name>
    <dbReference type="NCBI Taxonomy" id="3708"/>
    <lineage>
        <taxon>Eukaryota</taxon>
        <taxon>Viridiplantae</taxon>
        <taxon>Streptophyta</taxon>
        <taxon>Embryophyta</taxon>
        <taxon>Tracheophyta</taxon>
        <taxon>Spermatophyta</taxon>
        <taxon>Magnoliopsida</taxon>
        <taxon>eudicotyledons</taxon>
        <taxon>Gunneridae</taxon>
        <taxon>Pentapetalae</taxon>
        <taxon>rosids</taxon>
        <taxon>malvids</taxon>
        <taxon>Brassicales</taxon>
        <taxon>Brassicaceae</taxon>
        <taxon>Brassiceae</taxon>
        <taxon>Brassica</taxon>
    </lineage>
</organism>
<evidence type="ECO:0008006" key="4">
    <source>
        <dbReference type="Google" id="ProtNLM"/>
    </source>
</evidence>
<evidence type="ECO:0000313" key="3">
    <source>
        <dbReference type="Proteomes" id="UP000824890"/>
    </source>
</evidence>
<name>A0ABQ8EC66_BRANA</name>
<gene>
    <name evidence="2" type="ORF">HID58_006713</name>
</gene>
<evidence type="ECO:0000256" key="1">
    <source>
        <dbReference type="SAM" id="SignalP"/>
    </source>
</evidence>
<dbReference type="Proteomes" id="UP000824890">
    <property type="component" value="Unassembled WGS sequence"/>
</dbReference>
<sequence>MLLLLMFGLIGSRMLIQSSCNLYNLIIPHASFGLCNYESSGISVRVNEQANIACELHRSMITYPLRLNLEKKT</sequence>
<feature type="chain" id="PRO_5045317161" description="Secreted protein" evidence="1">
    <location>
        <begin position="19"/>
        <end position="73"/>
    </location>
</feature>
<accession>A0ABQ8EC66</accession>